<accession>A0A926DKT4</accession>
<reference evidence="2" key="1">
    <citation type="submission" date="2020-08" db="EMBL/GenBank/DDBJ databases">
        <title>Genome public.</title>
        <authorList>
            <person name="Liu C."/>
            <person name="Sun Q."/>
        </authorList>
    </citation>
    <scope>NUCLEOTIDE SEQUENCE</scope>
    <source>
        <strain evidence="2">NSJ-63</strain>
    </source>
</reference>
<keyword evidence="1" id="KW-1133">Transmembrane helix</keyword>
<gene>
    <name evidence="2" type="ORF">H8693_08220</name>
</gene>
<keyword evidence="1" id="KW-0472">Membrane</keyword>
<feature type="transmembrane region" description="Helical" evidence="1">
    <location>
        <begin position="134"/>
        <end position="159"/>
    </location>
</feature>
<proteinExistence type="predicted"/>
<protein>
    <submittedName>
        <fullName evidence="2">DUF1700 domain-containing protein</fullName>
    </submittedName>
</protein>
<feature type="transmembrane region" description="Helical" evidence="1">
    <location>
        <begin position="81"/>
        <end position="114"/>
    </location>
</feature>
<sequence length="242" mass="26636">MTKQQFIETLEIELKRRNISEISDIIEEYEQHFAFKLADGYAEEEIAAKLGDPKGIAAQYDASPAEGKGGKKVITRMGLGVADFFFGIFYILMFAWEIVMAALAAAFGAVSIGLLANMRISVFALLPAMPYHCAFLFGVAFAALTILSVVGSIYFFGFIRQLMRSFCRFHRNTLASVSGGAALPSVAPYPQFSAKMKRNLKKLSLLAVAVFAVCFIAGFIICGISAGSVQFWHTWRWFGYVG</sequence>
<comment type="caution">
    <text evidence="2">The sequence shown here is derived from an EMBL/GenBank/DDBJ whole genome shotgun (WGS) entry which is preliminary data.</text>
</comment>
<dbReference type="Proteomes" id="UP000617951">
    <property type="component" value="Unassembled WGS sequence"/>
</dbReference>
<evidence type="ECO:0000313" key="3">
    <source>
        <dbReference type="Proteomes" id="UP000617951"/>
    </source>
</evidence>
<feature type="transmembrane region" description="Helical" evidence="1">
    <location>
        <begin position="205"/>
        <end position="232"/>
    </location>
</feature>
<keyword evidence="3" id="KW-1185">Reference proteome</keyword>
<evidence type="ECO:0000256" key="1">
    <source>
        <dbReference type="SAM" id="Phobius"/>
    </source>
</evidence>
<evidence type="ECO:0000313" key="2">
    <source>
        <dbReference type="EMBL" id="MBC8538920.1"/>
    </source>
</evidence>
<keyword evidence="1" id="KW-0812">Transmembrane</keyword>
<organism evidence="2 3">
    <name type="scientific">Guopingia tenuis</name>
    <dbReference type="NCBI Taxonomy" id="2763656"/>
    <lineage>
        <taxon>Bacteria</taxon>
        <taxon>Bacillati</taxon>
        <taxon>Bacillota</taxon>
        <taxon>Clostridia</taxon>
        <taxon>Christensenellales</taxon>
        <taxon>Christensenellaceae</taxon>
        <taxon>Guopingia</taxon>
    </lineage>
</organism>
<dbReference type="RefSeq" id="WP_249280572.1">
    <property type="nucleotide sequence ID" value="NZ_JACRSS010000004.1"/>
</dbReference>
<dbReference type="AlphaFoldDB" id="A0A926DKT4"/>
<name>A0A926DKT4_9FIRM</name>
<dbReference type="EMBL" id="JACRSS010000004">
    <property type="protein sequence ID" value="MBC8538920.1"/>
    <property type="molecule type" value="Genomic_DNA"/>
</dbReference>
<dbReference type="Pfam" id="PF22564">
    <property type="entry name" value="HAAS"/>
    <property type="match status" value="1"/>
</dbReference>